<dbReference type="EMBL" id="BTRK01000004">
    <property type="protein sequence ID" value="GMR45228.1"/>
    <property type="molecule type" value="Genomic_DNA"/>
</dbReference>
<protein>
    <submittedName>
        <fullName evidence="1">Uncharacterized protein</fullName>
    </submittedName>
</protein>
<evidence type="ECO:0000313" key="2">
    <source>
        <dbReference type="Proteomes" id="UP001328107"/>
    </source>
</evidence>
<name>A0AAN5CIT9_9BILA</name>
<comment type="caution">
    <text evidence="1">The sequence shown here is derived from an EMBL/GenBank/DDBJ whole genome shotgun (WGS) entry which is preliminary data.</text>
</comment>
<evidence type="ECO:0000313" key="1">
    <source>
        <dbReference type="EMBL" id="GMR45228.1"/>
    </source>
</evidence>
<reference evidence="2" key="1">
    <citation type="submission" date="2022-10" db="EMBL/GenBank/DDBJ databases">
        <title>Genome assembly of Pristionchus species.</title>
        <authorList>
            <person name="Yoshida K."/>
            <person name="Sommer R.J."/>
        </authorList>
    </citation>
    <scope>NUCLEOTIDE SEQUENCE [LARGE SCALE GENOMIC DNA]</scope>
    <source>
        <strain evidence="2">RS5460</strain>
    </source>
</reference>
<proteinExistence type="predicted"/>
<accession>A0AAN5CIT9</accession>
<sequence length="102" mass="11242">MRRGCSNNQFCIDWLLLYYDDGSVSLRTQSLVLLRAPLLASRASILSLKTRVVDDGGGDEENGYEDDDDDCPIVKSEGSDEAHGVELLIGKFGRSEERGGKF</sequence>
<gene>
    <name evidence="1" type="ORF">PMAYCL1PPCAC_15423</name>
</gene>
<dbReference type="AlphaFoldDB" id="A0AAN5CIT9"/>
<dbReference type="Proteomes" id="UP001328107">
    <property type="component" value="Unassembled WGS sequence"/>
</dbReference>
<keyword evidence="2" id="KW-1185">Reference proteome</keyword>
<organism evidence="1 2">
    <name type="scientific">Pristionchus mayeri</name>
    <dbReference type="NCBI Taxonomy" id="1317129"/>
    <lineage>
        <taxon>Eukaryota</taxon>
        <taxon>Metazoa</taxon>
        <taxon>Ecdysozoa</taxon>
        <taxon>Nematoda</taxon>
        <taxon>Chromadorea</taxon>
        <taxon>Rhabditida</taxon>
        <taxon>Rhabditina</taxon>
        <taxon>Diplogasteromorpha</taxon>
        <taxon>Diplogasteroidea</taxon>
        <taxon>Neodiplogasteridae</taxon>
        <taxon>Pristionchus</taxon>
    </lineage>
</organism>
<feature type="non-terminal residue" evidence="1">
    <location>
        <position position="102"/>
    </location>
</feature>